<evidence type="ECO:0008006" key="4">
    <source>
        <dbReference type="Google" id="ProtNLM"/>
    </source>
</evidence>
<name>A0A0R1XZK7_9LACO</name>
<reference evidence="2 3" key="1">
    <citation type="journal article" date="2015" name="Genome Announc.">
        <title>Expanding the biotechnology potential of lactobacilli through comparative genomics of 213 strains and associated genera.</title>
        <authorList>
            <person name="Sun Z."/>
            <person name="Harris H.M."/>
            <person name="McCann A."/>
            <person name="Guo C."/>
            <person name="Argimon S."/>
            <person name="Zhang W."/>
            <person name="Yang X."/>
            <person name="Jeffery I.B."/>
            <person name="Cooney J.C."/>
            <person name="Kagawa T.F."/>
            <person name="Liu W."/>
            <person name="Song Y."/>
            <person name="Salvetti E."/>
            <person name="Wrobel A."/>
            <person name="Rasinkangas P."/>
            <person name="Parkhill J."/>
            <person name="Rea M.C."/>
            <person name="O'Sullivan O."/>
            <person name="Ritari J."/>
            <person name="Douillard F.P."/>
            <person name="Paul Ross R."/>
            <person name="Yang R."/>
            <person name="Briner A.E."/>
            <person name="Felis G.E."/>
            <person name="de Vos W.M."/>
            <person name="Barrangou R."/>
            <person name="Klaenhammer T.R."/>
            <person name="Caufield P.W."/>
            <person name="Cui Y."/>
            <person name="Zhang H."/>
            <person name="O'Toole P.W."/>
        </authorList>
    </citation>
    <scope>NUCLEOTIDE SEQUENCE [LARGE SCALE GENOMIC DNA]</scope>
    <source>
        <strain evidence="2 3">DSM 18527</strain>
    </source>
</reference>
<evidence type="ECO:0000313" key="2">
    <source>
        <dbReference type="EMBL" id="KRM32806.1"/>
    </source>
</evidence>
<keyword evidence="1" id="KW-0812">Transmembrane</keyword>
<dbReference type="EMBL" id="AZGA01000066">
    <property type="protein sequence ID" value="KRM32806.1"/>
    <property type="molecule type" value="Genomic_DNA"/>
</dbReference>
<accession>A0A0R1XZK7</accession>
<dbReference type="Proteomes" id="UP000051236">
    <property type="component" value="Unassembled WGS sequence"/>
</dbReference>
<keyword evidence="1" id="KW-1133">Transmembrane helix</keyword>
<proteinExistence type="predicted"/>
<dbReference type="RefSeq" id="WP_035453874.1">
    <property type="nucleotide sequence ID" value="NZ_AZGA01000066.1"/>
</dbReference>
<feature type="transmembrane region" description="Helical" evidence="1">
    <location>
        <begin position="32"/>
        <end position="52"/>
    </location>
</feature>
<gene>
    <name evidence="2" type="ORF">FC83_GL000208</name>
</gene>
<organism evidence="2 3">
    <name type="scientific">Agrilactobacillus composti DSM 18527 = JCM 14202</name>
    <dbReference type="NCBI Taxonomy" id="1423734"/>
    <lineage>
        <taxon>Bacteria</taxon>
        <taxon>Bacillati</taxon>
        <taxon>Bacillota</taxon>
        <taxon>Bacilli</taxon>
        <taxon>Lactobacillales</taxon>
        <taxon>Lactobacillaceae</taxon>
        <taxon>Agrilactobacillus</taxon>
    </lineage>
</organism>
<dbReference type="AlphaFoldDB" id="A0A0R1XZK7"/>
<dbReference type="PATRIC" id="fig|1423734.3.peg.208"/>
<comment type="caution">
    <text evidence="2">The sequence shown here is derived from an EMBL/GenBank/DDBJ whole genome shotgun (WGS) entry which is preliminary data.</text>
</comment>
<keyword evidence="1" id="KW-0472">Membrane</keyword>
<sequence length="61" mass="7081">MTTVKTILWRYVLPIAVILIIMVATADGQMPVRTLVLTAVVMVVAIWLHYTIRDTYRKRHK</sequence>
<feature type="transmembrane region" description="Helical" evidence="1">
    <location>
        <begin position="7"/>
        <end position="26"/>
    </location>
</feature>
<evidence type="ECO:0000256" key="1">
    <source>
        <dbReference type="SAM" id="Phobius"/>
    </source>
</evidence>
<evidence type="ECO:0000313" key="3">
    <source>
        <dbReference type="Proteomes" id="UP000051236"/>
    </source>
</evidence>
<keyword evidence="3" id="KW-1185">Reference proteome</keyword>
<dbReference type="STRING" id="1423734.FC83_GL000208"/>
<protein>
    <recommendedName>
        <fullName evidence="4">Secreted protein</fullName>
    </recommendedName>
</protein>